<feature type="region of interest" description="Disordered" evidence="1">
    <location>
        <begin position="84"/>
        <end position="111"/>
    </location>
</feature>
<dbReference type="AlphaFoldDB" id="A0A6A6SHC1"/>
<organism evidence="2 3">
    <name type="scientific">Lophiostoma macrostomum CBS 122681</name>
    <dbReference type="NCBI Taxonomy" id="1314788"/>
    <lineage>
        <taxon>Eukaryota</taxon>
        <taxon>Fungi</taxon>
        <taxon>Dikarya</taxon>
        <taxon>Ascomycota</taxon>
        <taxon>Pezizomycotina</taxon>
        <taxon>Dothideomycetes</taxon>
        <taxon>Pleosporomycetidae</taxon>
        <taxon>Pleosporales</taxon>
        <taxon>Lophiostomataceae</taxon>
        <taxon>Lophiostoma</taxon>
    </lineage>
</organism>
<dbReference type="Pfam" id="PF20174">
    <property type="entry name" value="DUF6540"/>
    <property type="match status" value="1"/>
</dbReference>
<reference evidence="2" key="1">
    <citation type="journal article" date="2020" name="Stud. Mycol.">
        <title>101 Dothideomycetes genomes: a test case for predicting lifestyles and emergence of pathogens.</title>
        <authorList>
            <person name="Haridas S."/>
            <person name="Albert R."/>
            <person name="Binder M."/>
            <person name="Bloem J."/>
            <person name="Labutti K."/>
            <person name="Salamov A."/>
            <person name="Andreopoulos B."/>
            <person name="Baker S."/>
            <person name="Barry K."/>
            <person name="Bills G."/>
            <person name="Bluhm B."/>
            <person name="Cannon C."/>
            <person name="Castanera R."/>
            <person name="Culley D."/>
            <person name="Daum C."/>
            <person name="Ezra D."/>
            <person name="Gonzalez J."/>
            <person name="Henrissat B."/>
            <person name="Kuo A."/>
            <person name="Liang C."/>
            <person name="Lipzen A."/>
            <person name="Lutzoni F."/>
            <person name="Magnuson J."/>
            <person name="Mondo S."/>
            <person name="Nolan M."/>
            <person name="Ohm R."/>
            <person name="Pangilinan J."/>
            <person name="Park H.-J."/>
            <person name="Ramirez L."/>
            <person name="Alfaro M."/>
            <person name="Sun H."/>
            <person name="Tritt A."/>
            <person name="Yoshinaga Y."/>
            <person name="Zwiers L.-H."/>
            <person name="Turgeon B."/>
            <person name="Goodwin S."/>
            <person name="Spatafora J."/>
            <person name="Crous P."/>
            <person name="Grigoriev I."/>
        </authorList>
    </citation>
    <scope>NUCLEOTIDE SEQUENCE</scope>
    <source>
        <strain evidence="2">CBS 122681</strain>
    </source>
</reference>
<sequence>MATFKTIGFTEFFTDERGREFKRRRGTQKWKPVSDTVVPEPVELDDARGKEIGTEAPLYLVRFKQYEGEPLHWSLIVSDVREKGRQKGVHGRNDKDSSVEDEQKEMENEDDEAMKTRIFEVRGDPEGMHHNFETRITPVELLDDVHSIFELATLSRSAMQVVEEVANEQKAPWAENRREARENCQGWCVRVVKKLVDRGVVKGQKVAMLEGMIERFDGWNQLG</sequence>
<protein>
    <submittedName>
        <fullName evidence="2">Uncharacterized protein</fullName>
    </submittedName>
</protein>
<feature type="compositionally biased region" description="Basic and acidic residues" evidence="1">
    <location>
        <begin position="84"/>
        <end position="98"/>
    </location>
</feature>
<dbReference type="Proteomes" id="UP000799324">
    <property type="component" value="Unassembled WGS sequence"/>
</dbReference>
<proteinExistence type="predicted"/>
<evidence type="ECO:0000256" key="1">
    <source>
        <dbReference type="SAM" id="MobiDB-lite"/>
    </source>
</evidence>
<evidence type="ECO:0000313" key="2">
    <source>
        <dbReference type="EMBL" id="KAF2647159.1"/>
    </source>
</evidence>
<accession>A0A6A6SHC1</accession>
<evidence type="ECO:0000313" key="3">
    <source>
        <dbReference type="Proteomes" id="UP000799324"/>
    </source>
</evidence>
<feature type="compositionally biased region" description="Acidic residues" evidence="1">
    <location>
        <begin position="99"/>
        <end position="111"/>
    </location>
</feature>
<gene>
    <name evidence="2" type="ORF">K491DRAFT_699815</name>
</gene>
<keyword evidence="3" id="KW-1185">Reference proteome</keyword>
<dbReference type="InterPro" id="IPR046670">
    <property type="entry name" value="DUF6540"/>
</dbReference>
<dbReference type="OrthoDB" id="4342612at2759"/>
<dbReference type="EMBL" id="MU004672">
    <property type="protein sequence ID" value="KAF2647159.1"/>
    <property type="molecule type" value="Genomic_DNA"/>
</dbReference>
<name>A0A6A6SHC1_9PLEO</name>